<proteinExistence type="inferred from homology"/>
<protein>
    <recommendedName>
        <fullName evidence="11">Sec20 C-terminal domain-containing protein</fullName>
    </recommendedName>
</protein>
<comment type="subcellular location">
    <subcellularLocation>
        <location evidence="1">Endoplasmic reticulum membrane</location>
        <topology evidence="1">Single-pass type IV membrane protein</topology>
    </subcellularLocation>
</comment>
<evidence type="ECO:0000256" key="10">
    <source>
        <dbReference type="SAM" id="MobiDB-lite"/>
    </source>
</evidence>
<keyword evidence="5" id="KW-0931">ER-Golgi transport</keyword>
<accession>A0AA39WMT4</accession>
<dbReference type="Proteomes" id="UP001174934">
    <property type="component" value="Unassembled WGS sequence"/>
</dbReference>
<evidence type="ECO:0000256" key="5">
    <source>
        <dbReference type="ARBA" id="ARBA00022892"/>
    </source>
</evidence>
<dbReference type="EMBL" id="JAULSR010000005">
    <property type="protein sequence ID" value="KAK0618237.1"/>
    <property type="molecule type" value="Genomic_DNA"/>
</dbReference>
<evidence type="ECO:0000313" key="13">
    <source>
        <dbReference type="Proteomes" id="UP001174934"/>
    </source>
</evidence>
<sequence>MSSFESLQERLTALQETTGHLKELIHRLVTIKFQPGSVPLGRSTSSLGGDIEGEEEDNVATEISTEISQVLREEEEELELLREDISGLPTARPGSDAGYRRLRLDEGAQRVEDELKTCRISFRKARSSAQASIKSAQKLERELLLSSYSGPATTVPQQLFTPRDRRRLLNSSSSSSSSSSKSGTNRDVVAASGDVTDALRRTHSLIADEMSRSAFAARTLAESTAALKDLTGRYEGVGGLLARSRDLVGTLLTTQKSDTWYLQTAMHALLATLAWLVFRRFLYGPMWWLVWLPVRTVWCTGRAVVPSGSGAVQSGGGARMEVPVEGQKGGGYRVVGVGEEGAVPTVRVGGEDRGKVEEVADVDVDVDSMVEKVGRIIDDSLSGEDVLEGGNVGGEAGGDGESDEGGGGGGYQRNPMKRMWEEDLVGENAPERVRDEL</sequence>
<dbReference type="Pfam" id="PF03908">
    <property type="entry name" value="Sec20"/>
    <property type="match status" value="1"/>
</dbReference>
<keyword evidence="4" id="KW-0256">Endoplasmic reticulum</keyword>
<evidence type="ECO:0000259" key="11">
    <source>
        <dbReference type="Pfam" id="PF03908"/>
    </source>
</evidence>
<feature type="compositionally biased region" description="Low complexity" evidence="10">
    <location>
        <begin position="171"/>
        <end position="182"/>
    </location>
</feature>
<keyword evidence="6" id="KW-1133">Transmembrane helix</keyword>
<evidence type="ECO:0000256" key="8">
    <source>
        <dbReference type="ARBA" id="ARBA00023136"/>
    </source>
</evidence>
<reference evidence="12" key="1">
    <citation type="submission" date="2023-06" db="EMBL/GenBank/DDBJ databases">
        <title>Genome-scale phylogeny and comparative genomics of the fungal order Sordariales.</title>
        <authorList>
            <consortium name="Lawrence Berkeley National Laboratory"/>
            <person name="Hensen N."/>
            <person name="Bonometti L."/>
            <person name="Westerberg I."/>
            <person name="Brannstrom I.O."/>
            <person name="Guillou S."/>
            <person name="Cros-Aarteil S."/>
            <person name="Calhoun S."/>
            <person name="Haridas S."/>
            <person name="Kuo A."/>
            <person name="Mondo S."/>
            <person name="Pangilinan J."/>
            <person name="Riley R."/>
            <person name="LaButti K."/>
            <person name="Andreopoulos B."/>
            <person name="Lipzen A."/>
            <person name="Chen C."/>
            <person name="Yanf M."/>
            <person name="Daum C."/>
            <person name="Ng V."/>
            <person name="Clum A."/>
            <person name="Steindorff A."/>
            <person name="Ohm R."/>
            <person name="Martin F."/>
            <person name="Silar P."/>
            <person name="Natvig D."/>
            <person name="Lalanne C."/>
            <person name="Gautier V."/>
            <person name="Ament-velasquez S.L."/>
            <person name="Kruys A."/>
            <person name="Hutchinson M.I."/>
            <person name="Powell A.J."/>
            <person name="Barry K."/>
            <person name="Miller A.N."/>
            <person name="Grigoriev I.V."/>
            <person name="Debuchy R."/>
            <person name="Gladieux P."/>
            <person name="Thoren M.H."/>
            <person name="Johannesson H."/>
        </authorList>
    </citation>
    <scope>NUCLEOTIDE SEQUENCE</scope>
    <source>
        <strain evidence="12">SMH3391-2</strain>
    </source>
</reference>
<dbReference type="AlphaFoldDB" id="A0AA39WMT4"/>
<name>A0AA39WMT4_9PEZI</name>
<keyword evidence="13" id="KW-1185">Reference proteome</keyword>
<feature type="domain" description="Sec20 C-terminal" evidence="11">
    <location>
        <begin position="193"/>
        <end position="280"/>
    </location>
</feature>
<evidence type="ECO:0000256" key="3">
    <source>
        <dbReference type="ARBA" id="ARBA00022692"/>
    </source>
</evidence>
<feature type="region of interest" description="Disordered" evidence="10">
    <location>
        <begin position="154"/>
        <end position="187"/>
    </location>
</feature>
<evidence type="ECO:0000256" key="1">
    <source>
        <dbReference type="ARBA" id="ARBA00004163"/>
    </source>
</evidence>
<dbReference type="PANTHER" id="PTHR12825">
    <property type="entry name" value="BNIP1-RELATED"/>
    <property type="match status" value="1"/>
</dbReference>
<feature type="region of interest" description="Disordered" evidence="10">
    <location>
        <begin position="384"/>
        <end position="437"/>
    </location>
</feature>
<keyword evidence="3" id="KW-0812">Transmembrane</keyword>
<evidence type="ECO:0000256" key="6">
    <source>
        <dbReference type="ARBA" id="ARBA00022989"/>
    </source>
</evidence>
<keyword evidence="7" id="KW-0175">Coiled coil</keyword>
<dbReference type="GO" id="GO:0005789">
    <property type="term" value="C:endoplasmic reticulum membrane"/>
    <property type="evidence" value="ECO:0007669"/>
    <property type="project" value="UniProtKB-SubCell"/>
</dbReference>
<evidence type="ECO:0000256" key="9">
    <source>
        <dbReference type="ARBA" id="ARBA00037934"/>
    </source>
</evidence>
<evidence type="ECO:0000256" key="4">
    <source>
        <dbReference type="ARBA" id="ARBA00022824"/>
    </source>
</evidence>
<organism evidence="12 13">
    <name type="scientific">Bombardia bombarda</name>
    <dbReference type="NCBI Taxonomy" id="252184"/>
    <lineage>
        <taxon>Eukaryota</taxon>
        <taxon>Fungi</taxon>
        <taxon>Dikarya</taxon>
        <taxon>Ascomycota</taxon>
        <taxon>Pezizomycotina</taxon>
        <taxon>Sordariomycetes</taxon>
        <taxon>Sordariomycetidae</taxon>
        <taxon>Sordariales</taxon>
        <taxon>Lasiosphaeriaceae</taxon>
        <taxon>Bombardia</taxon>
    </lineage>
</organism>
<evidence type="ECO:0000256" key="7">
    <source>
        <dbReference type="ARBA" id="ARBA00023054"/>
    </source>
</evidence>
<dbReference type="GO" id="GO:0031201">
    <property type="term" value="C:SNARE complex"/>
    <property type="evidence" value="ECO:0007669"/>
    <property type="project" value="TreeGrafter"/>
</dbReference>
<dbReference type="InterPro" id="IPR056173">
    <property type="entry name" value="Sec20_C"/>
</dbReference>
<evidence type="ECO:0000256" key="2">
    <source>
        <dbReference type="ARBA" id="ARBA00022448"/>
    </source>
</evidence>
<keyword evidence="8" id="KW-0472">Membrane</keyword>
<comment type="caution">
    <text evidence="12">The sequence shown here is derived from an EMBL/GenBank/DDBJ whole genome shotgun (WGS) entry which is preliminary data.</text>
</comment>
<dbReference type="InterPro" id="IPR005606">
    <property type="entry name" value="Sec20"/>
</dbReference>
<evidence type="ECO:0000313" key="12">
    <source>
        <dbReference type="EMBL" id="KAK0618237.1"/>
    </source>
</evidence>
<keyword evidence="2" id="KW-0813">Transport</keyword>
<dbReference type="PANTHER" id="PTHR12825:SF0">
    <property type="entry name" value="VESICLE TRANSPORT PROTEIN SEC20"/>
    <property type="match status" value="1"/>
</dbReference>
<dbReference type="GO" id="GO:0006890">
    <property type="term" value="P:retrograde vesicle-mediated transport, Golgi to endoplasmic reticulum"/>
    <property type="evidence" value="ECO:0007669"/>
    <property type="project" value="InterPro"/>
</dbReference>
<dbReference type="GO" id="GO:0005484">
    <property type="term" value="F:SNAP receptor activity"/>
    <property type="evidence" value="ECO:0007669"/>
    <property type="project" value="InterPro"/>
</dbReference>
<gene>
    <name evidence="12" type="ORF">B0T17DRAFT_609355</name>
</gene>
<comment type="similarity">
    <text evidence="9">Belongs to the SEC20 family.</text>
</comment>